<evidence type="ECO:0000256" key="3">
    <source>
        <dbReference type="ARBA" id="ARBA00012513"/>
    </source>
</evidence>
<keyword evidence="9 22" id="KW-0812">Transmembrane</keyword>
<comment type="similarity">
    <text evidence="2">Belongs to the protein kinase superfamily. Ser/Thr protein kinase family.</text>
</comment>
<keyword evidence="14 21" id="KW-0067">ATP-binding</keyword>
<keyword evidence="17" id="KW-0675">Receptor</keyword>
<accession>A0AAF0Q3S8</accession>
<sequence>MNMKKLERRNTIVIVMLVVAFDHFTACLANIATDEAALLAFKSHISSSSSDPNNNNVVGLQTNWSSSIPSSVCTWIGITCNGRHRVTALDISSMQLHGTIPPHLGNLSFLISLDISNNTFHGDLPEELTHLRRLKLIDVTRNNLSGTIPSFLSLLPNLRFVYLSNNQYSGEIPSSLSNLTNLQELRIQRNFLQGKIPPEIGNLHYLTFLDLQGNRLTGSIPPSIFNMTSLTTLAIIHNRLVGKLPLDICDNLPNLEVLLLSTNNLDGLIPPNLQKCSKLQLLTLSGNEFTGPIPRELGNLTMLTVLHLGENHLEGELPVEIGNLQNLQVLGLRNNKLNGTIPAEIFNISALQILTMYGNQLSGSLPSDLGIGTPSLEEVYLGSNELSGRIAPTISNSSKLTLLDLAHNKFTGPIPDSLGSLEFLEVLFLGGNNFINEPSSSELRFVSSLTNCRYLREVVIEDNPLNGFLPSSIGNFSDSFRMFVARRTKLKGTIPEEIGNLSSLGVLALSHNDFTGSIPEKLRSMKNLQEFYLENNSLSGTIPDDICSLRNLGALKLTGNQISGSIPACLGNVSTLRYLHLAFNRLTSTLPETLWSLQDLLELNASANLFSGRIPPEVGNLKAVSLIDLSRNDFSGNIPSTIGGLEKLISLSMAHNKLEGPIPSSFGKMVGLEFLDFSYNNLTSEIPKSLETLSHLNYFNISFNKLKGEIPSSGPFANFTSQSFISNSALCGAPRFNVSPCLIKSTKKSRRHRVLTSLYIILGIGSMILTLVLGYVLLRWQKRRKNSGQTDVSLVKRYERISYYELQQATEGFSESNLLGTGSFSMVYKGILKDGNLLAAKVFNVQLEGAFKSFETECEILRNLRHRNLTRVITSCSNPDFKALVLEYMPNGTLDKWLHSHDLFLDMLKRLDIMIDVASALDYLHNGYPTPVVHCDLKPSNVLLDQDMVGHVSDFGISKLLGDGETFVQTRTIATIGYIAPEYGQDGIVSKCCDVYSFGIMMMETFTGMRPSDKMFTGDLSLRCWINDSFPNGVVDGNLLRPEEEHIKEKMQCVLSIMELALSCTLVSPDARVNIEDALSALQKIRHQFVNSCART</sequence>
<keyword evidence="8" id="KW-0808">Transferase</keyword>
<evidence type="ECO:0000256" key="10">
    <source>
        <dbReference type="ARBA" id="ARBA00022729"/>
    </source>
</evidence>
<dbReference type="PROSITE" id="PS50011">
    <property type="entry name" value="PROTEIN_KINASE_DOM"/>
    <property type="match status" value="1"/>
</dbReference>
<dbReference type="SMART" id="SM00220">
    <property type="entry name" value="S_TKc"/>
    <property type="match status" value="1"/>
</dbReference>
<dbReference type="AlphaFoldDB" id="A0AAF0Q3S8"/>
<evidence type="ECO:0000256" key="21">
    <source>
        <dbReference type="PROSITE-ProRule" id="PRU10141"/>
    </source>
</evidence>
<dbReference type="FunFam" id="3.80.10.10:FF:000453">
    <property type="entry name" value="Leucine-rich receptor-like protein kinase family protein"/>
    <property type="match status" value="1"/>
</dbReference>
<keyword evidence="4" id="KW-1003">Cell membrane</keyword>
<evidence type="ECO:0000256" key="5">
    <source>
        <dbReference type="ARBA" id="ARBA00022527"/>
    </source>
</evidence>
<evidence type="ECO:0000256" key="15">
    <source>
        <dbReference type="ARBA" id="ARBA00022989"/>
    </source>
</evidence>
<evidence type="ECO:0000256" key="20">
    <source>
        <dbReference type="ARBA" id="ARBA00048679"/>
    </source>
</evidence>
<dbReference type="GO" id="GO:0004674">
    <property type="term" value="F:protein serine/threonine kinase activity"/>
    <property type="evidence" value="ECO:0007669"/>
    <property type="project" value="UniProtKB-KW"/>
</dbReference>
<comment type="catalytic activity">
    <reaction evidence="19">
        <text>L-threonyl-[protein] + ATP = O-phospho-L-threonyl-[protein] + ADP + H(+)</text>
        <dbReference type="Rhea" id="RHEA:46608"/>
        <dbReference type="Rhea" id="RHEA-COMP:11060"/>
        <dbReference type="Rhea" id="RHEA-COMP:11605"/>
        <dbReference type="ChEBI" id="CHEBI:15378"/>
        <dbReference type="ChEBI" id="CHEBI:30013"/>
        <dbReference type="ChEBI" id="CHEBI:30616"/>
        <dbReference type="ChEBI" id="CHEBI:61977"/>
        <dbReference type="ChEBI" id="CHEBI:456216"/>
        <dbReference type="EC" id="2.7.11.1"/>
    </reaction>
</comment>
<evidence type="ECO:0000256" key="13">
    <source>
        <dbReference type="ARBA" id="ARBA00022777"/>
    </source>
</evidence>
<dbReference type="Gene3D" id="3.80.10.10">
    <property type="entry name" value="Ribonuclease Inhibitor"/>
    <property type="match status" value="5"/>
</dbReference>
<feature type="transmembrane region" description="Helical" evidence="22">
    <location>
        <begin position="758"/>
        <end position="778"/>
    </location>
</feature>
<dbReference type="PROSITE" id="PS00107">
    <property type="entry name" value="PROTEIN_KINASE_ATP"/>
    <property type="match status" value="1"/>
</dbReference>
<keyword evidence="13" id="KW-0418">Kinase</keyword>
<dbReference type="FunFam" id="3.80.10.10:FF:000129">
    <property type="entry name" value="Leucine-rich repeat receptor-like kinase"/>
    <property type="match status" value="1"/>
</dbReference>
<protein>
    <recommendedName>
        <fullName evidence="3">non-specific serine/threonine protein kinase</fullName>
        <ecNumber evidence="3">2.7.11.1</ecNumber>
    </recommendedName>
</protein>
<evidence type="ECO:0000256" key="6">
    <source>
        <dbReference type="ARBA" id="ARBA00022553"/>
    </source>
</evidence>
<dbReference type="InterPro" id="IPR013210">
    <property type="entry name" value="LRR_N_plant-typ"/>
</dbReference>
<evidence type="ECO:0000256" key="18">
    <source>
        <dbReference type="ARBA" id="ARBA00023180"/>
    </source>
</evidence>
<evidence type="ECO:0000313" key="24">
    <source>
        <dbReference type="EMBL" id="WMV14280.1"/>
    </source>
</evidence>
<dbReference type="FunFam" id="1.10.510.10:FF:000358">
    <property type="entry name" value="Putative leucine-rich repeat receptor-like serine/threonine-protein kinase"/>
    <property type="match status" value="1"/>
</dbReference>
<dbReference type="Gene3D" id="1.10.510.10">
    <property type="entry name" value="Transferase(Phosphotransferase) domain 1"/>
    <property type="match status" value="1"/>
</dbReference>
<keyword evidence="12 21" id="KW-0547">Nucleotide-binding</keyword>
<dbReference type="PROSITE" id="PS00108">
    <property type="entry name" value="PROTEIN_KINASE_ST"/>
    <property type="match status" value="1"/>
</dbReference>
<comment type="subcellular location">
    <subcellularLocation>
        <location evidence="1">Cell membrane</location>
        <topology evidence="1">Single-pass membrane protein</topology>
    </subcellularLocation>
</comment>
<evidence type="ECO:0000256" key="16">
    <source>
        <dbReference type="ARBA" id="ARBA00023136"/>
    </source>
</evidence>
<keyword evidence="6" id="KW-0597">Phosphoprotein</keyword>
<evidence type="ECO:0000256" key="1">
    <source>
        <dbReference type="ARBA" id="ARBA00004162"/>
    </source>
</evidence>
<evidence type="ECO:0000256" key="19">
    <source>
        <dbReference type="ARBA" id="ARBA00047899"/>
    </source>
</evidence>
<keyword evidence="18" id="KW-0325">Glycoprotein</keyword>
<evidence type="ECO:0000256" key="8">
    <source>
        <dbReference type="ARBA" id="ARBA00022679"/>
    </source>
</evidence>
<dbReference type="EMBL" id="CP133613">
    <property type="protein sequence ID" value="WMV14280.1"/>
    <property type="molecule type" value="Genomic_DNA"/>
</dbReference>
<dbReference type="InterPro" id="IPR051809">
    <property type="entry name" value="Plant_receptor-like_S/T_kinase"/>
</dbReference>
<dbReference type="GO" id="GO:0050832">
    <property type="term" value="P:defense response to fungus"/>
    <property type="evidence" value="ECO:0007669"/>
    <property type="project" value="UniProtKB-ARBA"/>
</dbReference>
<dbReference type="SUPFAM" id="SSF56112">
    <property type="entry name" value="Protein kinase-like (PK-like)"/>
    <property type="match status" value="1"/>
</dbReference>
<dbReference type="InterPro" id="IPR001611">
    <property type="entry name" value="Leu-rich_rpt"/>
</dbReference>
<gene>
    <name evidence="24" type="ORF">MTR67_007665</name>
</gene>
<dbReference type="EC" id="2.7.11.1" evidence="3"/>
<keyword evidence="11" id="KW-0677">Repeat</keyword>
<name>A0AAF0Q3S8_SOLVR</name>
<dbReference type="PANTHER" id="PTHR27008">
    <property type="entry name" value="OS04G0122200 PROTEIN"/>
    <property type="match status" value="1"/>
</dbReference>
<dbReference type="Pfam" id="PF08263">
    <property type="entry name" value="LRRNT_2"/>
    <property type="match status" value="1"/>
</dbReference>
<evidence type="ECO:0000256" key="17">
    <source>
        <dbReference type="ARBA" id="ARBA00023170"/>
    </source>
</evidence>
<evidence type="ECO:0000256" key="12">
    <source>
        <dbReference type="ARBA" id="ARBA00022741"/>
    </source>
</evidence>
<evidence type="ECO:0000256" key="14">
    <source>
        <dbReference type="ARBA" id="ARBA00022840"/>
    </source>
</evidence>
<keyword evidence="15 22" id="KW-1133">Transmembrane helix</keyword>
<dbReference type="FunFam" id="3.80.10.10:FF:000317">
    <property type="entry name" value="Inactive leucine-rich repeat receptor-like protein kinase"/>
    <property type="match status" value="1"/>
</dbReference>
<keyword evidence="7" id="KW-0433">Leucine-rich repeat</keyword>
<dbReference type="InterPro" id="IPR032675">
    <property type="entry name" value="LRR_dom_sf"/>
</dbReference>
<proteinExistence type="inferred from homology"/>
<evidence type="ECO:0000256" key="11">
    <source>
        <dbReference type="ARBA" id="ARBA00022737"/>
    </source>
</evidence>
<dbReference type="Proteomes" id="UP001234989">
    <property type="component" value="Chromosome 2"/>
</dbReference>
<organism evidence="24 25">
    <name type="scientific">Solanum verrucosum</name>
    <dbReference type="NCBI Taxonomy" id="315347"/>
    <lineage>
        <taxon>Eukaryota</taxon>
        <taxon>Viridiplantae</taxon>
        <taxon>Streptophyta</taxon>
        <taxon>Embryophyta</taxon>
        <taxon>Tracheophyta</taxon>
        <taxon>Spermatophyta</taxon>
        <taxon>Magnoliopsida</taxon>
        <taxon>eudicotyledons</taxon>
        <taxon>Gunneridae</taxon>
        <taxon>Pentapetalae</taxon>
        <taxon>asterids</taxon>
        <taxon>lamiids</taxon>
        <taxon>Solanales</taxon>
        <taxon>Solanaceae</taxon>
        <taxon>Solanoideae</taxon>
        <taxon>Solaneae</taxon>
        <taxon>Solanum</taxon>
    </lineage>
</organism>
<dbReference type="SUPFAM" id="SSF52047">
    <property type="entry name" value="RNI-like"/>
    <property type="match status" value="2"/>
</dbReference>
<reference evidence="24" key="1">
    <citation type="submission" date="2023-08" db="EMBL/GenBank/DDBJ databases">
        <title>A de novo genome assembly of Solanum verrucosum Schlechtendal, a Mexican diploid species geographically isolated from the other diploid A-genome species in potato relatives.</title>
        <authorList>
            <person name="Hosaka K."/>
        </authorList>
    </citation>
    <scope>NUCLEOTIDE SEQUENCE</scope>
    <source>
        <tissue evidence="24">Young leaves</tissue>
    </source>
</reference>
<dbReference type="GO" id="GO:0005886">
    <property type="term" value="C:plasma membrane"/>
    <property type="evidence" value="ECO:0007669"/>
    <property type="project" value="UniProtKB-SubCell"/>
</dbReference>
<feature type="domain" description="Protein kinase" evidence="23">
    <location>
        <begin position="813"/>
        <end position="1090"/>
    </location>
</feature>
<evidence type="ECO:0000313" key="25">
    <source>
        <dbReference type="Proteomes" id="UP001234989"/>
    </source>
</evidence>
<dbReference type="InterPro" id="IPR008271">
    <property type="entry name" value="Ser/Thr_kinase_AS"/>
</dbReference>
<evidence type="ECO:0000256" key="2">
    <source>
        <dbReference type="ARBA" id="ARBA00008684"/>
    </source>
</evidence>
<evidence type="ECO:0000256" key="7">
    <source>
        <dbReference type="ARBA" id="ARBA00022614"/>
    </source>
</evidence>
<keyword evidence="5" id="KW-0723">Serine/threonine-protein kinase</keyword>
<evidence type="ECO:0000256" key="9">
    <source>
        <dbReference type="ARBA" id="ARBA00022692"/>
    </source>
</evidence>
<dbReference type="SMART" id="SM00369">
    <property type="entry name" value="LRR_TYP"/>
    <property type="match status" value="9"/>
</dbReference>
<evidence type="ECO:0000256" key="4">
    <source>
        <dbReference type="ARBA" id="ARBA00022475"/>
    </source>
</evidence>
<dbReference type="FunFam" id="3.80.10.10:FF:000095">
    <property type="entry name" value="LRR receptor-like serine/threonine-protein kinase GSO1"/>
    <property type="match status" value="1"/>
</dbReference>
<dbReference type="Pfam" id="PF00560">
    <property type="entry name" value="LRR_1"/>
    <property type="match status" value="10"/>
</dbReference>
<feature type="binding site" evidence="21">
    <location>
        <position position="841"/>
    </location>
    <ligand>
        <name>ATP</name>
        <dbReference type="ChEBI" id="CHEBI:30616"/>
    </ligand>
</feature>
<dbReference type="Pfam" id="PF00069">
    <property type="entry name" value="Pkinase"/>
    <property type="match status" value="1"/>
</dbReference>
<dbReference type="PANTHER" id="PTHR27008:SF602">
    <property type="entry name" value="LRR RECEPTOR-LIKE SERINE_THREONINE-PROTEIN KINASE EFR"/>
    <property type="match status" value="1"/>
</dbReference>
<dbReference type="GO" id="GO:0009791">
    <property type="term" value="P:post-embryonic development"/>
    <property type="evidence" value="ECO:0007669"/>
    <property type="project" value="UniProtKB-ARBA"/>
</dbReference>
<dbReference type="Gene3D" id="3.30.200.20">
    <property type="entry name" value="Phosphorylase Kinase, domain 1"/>
    <property type="match status" value="1"/>
</dbReference>
<dbReference type="FunFam" id="3.30.200.20:FF:000661">
    <property type="entry name" value="Serine-threonine protein kinase plant-type"/>
    <property type="match status" value="1"/>
</dbReference>
<dbReference type="GO" id="GO:0005524">
    <property type="term" value="F:ATP binding"/>
    <property type="evidence" value="ECO:0007669"/>
    <property type="project" value="UniProtKB-UniRule"/>
</dbReference>
<keyword evidence="16 22" id="KW-0472">Membrane</keyword>
<dbReference type="InterPro" id="IPR017441">
    <property type="entry name" value="Protein_kinase_ATP_BS"/>
</dbReference>
<evidence type="ECO:0000256" key="22">
    <source>
        <dbReference type="SAM" id="Phobius"/>
    </source>
</evidence>
<evidence type="ECO:0000259" key="23">
    <source>
        <dbReference type="PROSITE" id="PS50011"/>
    </source>
</evidence>
<comment type="catalytic activity">
    <reaction evidence="20">
        <text>L-seryl-[protein] + ATP = O-phospho-L-seryl-[protein] + ADP + H(+)</text>
        <dbReference type="Rhea" id="RHEA:17989"/>
        <dbReference type="Rhea" id="RHEA-COMP:9863"/>
        <dbReference type="Rhea" id="RHEA-COMP:11604"/>
        <dbReference type="ChEBI" id="CHEBI:15378"/>
        <dbReference type="ChEBI" id="CHEBI:29999"/>
        <dbReference type="ChEBI" id="CHEBI:30616"/>
        <dbReference type="ChEBI" id="CHEBI:83421"/>
        <dbReference type="ChEBI" id="CHEBI:456216"/>
        <dbReference type="EC" id="2.7.11.1"/>
    </reaction>
</comment>
<dbReference type="InterPro" id="IPR000719">
    <property type="entry name" value="Prot_kinase_dom"/>
</dbReference>
<keyword evidence="25" id="KW-1185">Reference proteome</keyword>
<dbReference type="Pfam" id="PF13855">
    <property type="entry name" value="LRR_8"/>
    <property type="match status" value="2"/>
</dbReference>
<keyword evidence="10" id="KW-0732">Signal</keyword>
<dbReference type="InterPro" id="IPR003591">
    <property type="entry name" value="Leu-rich_rpt_typical-subtyp"/>
</dbReference>
<dbReference type="InterPro" id="IPR011009">
    <property type="entry name" value="Kinase-like_dom_sf"/>
</dbReference>